<reference evidence="3" key="1">
    <citation type="submission" date="2020-09" db="EMBL/GenBank/DDBJ databases">
        <title>Bacillus faecalis sp. nov., a moderately halophilic bacterium isolated from cow faeces.</title>
        <authorList>
            <person name="Jiang L."/>
            <person name="Lee J."/>
        </authorList>
    </citation>
    <scope>NUCLEOTIDE SEQUENCE</scope>
    <source>
        <strain evidence="3">AGMB 02131</strain>
    </source>
</reference>
<sequence length="152" mass="17253">MKKLLSVLFIIVILAGCSGNQSFEPVEIDPEVDVCEVCNMSLSHDAYATQLFSKAGDVFLFDDIGCMFEYVDKDKEIDKDQIEVEYVRDLDNGDWIQIEKAYFVYNPDVWTPMANGVVSFGSKESADAFVEKEGGEVLNYEQLLEHKWGWEG</sequence>
<dbReference type="Pfam" id="PF05573">
    <property type="entry name" value="NosL"/>
    <property type="match status" value="1"/>
</dbReference>
<dbReference type="EMBL" id="JACXSI010000027">
    <property type="protein sequence ID" value="MBD3109096.1"/>
    <property type="molecule type" value="Genomic_DNA"/>
</dbReference>
<dbReference type="AlphaFoldDB" id="A0A927CWY1"/>
<feature type="signal peptide" evidence="2">
    <location>
        <begin position="1"/>
        <end position="22"/>
    </location>
</feature>
<dbReference type="RefSeq" id="WP_190998636.1">
    <property type="nucleotide sequence ID" value="NZ_JACXSI010000027.1"/>
</dbReference>
<protein>
    <submittedName>
        <fullName evidence="3">Nitrous oxide reductase accessory protein NosL</fullName>
    </submittedName>
</protein>
<accession>A0A927CWY1</accession>
<dbReference type="Gene3D" id="3.30.70.2050">
    <property type="match status" value="1"/>
</dbReference>
<dbReference type="SUPFAM" id="SSF160387">
    <property type="entry name" value="NosL/MerB-like"/>
    <property type="match status" value="1"/>
</dbReference>
<dbReference type="PANTHER" id="PTHR41247">
    <property type="entry name" value="HTH-TYPE TRANSCRIPTIONAL REPRESSOR YCNK"/>
    <property type="match status" value="1"/>
</dbReference>
<dbReference type="InterPro" id="IPR008719">
    <property type="entry name" value="N2O_reductase_NosL"/>
</dbReference>
<evidence type="ECO:0000313" key="4">
    <source>
        <dbReference type="Proteomes" id="UP000602076"/>
    </source>
</evidence>
<comment type="caution">
    <text evidence="3">The sequence shown here is derived from an EMBL/GenBank/DDBJ whole genome shotgun (WGS) entry which is preliminary data.</text>
</comment>
<evidence type="ECO:0000256" key="1">
    <source>
        <dbReference type="ARBA" id="ARBA00022729"/>
    </source>
</evidence>
<evidence type="ECO:0000256" key="2">
    <source>
        <dbReference type="SAM" id="SignalP"/>
    </source>
</evidence>
<dbReference type="Pfam" id="PF08139">
    <property type="entry name" value="LPAM_1"/>
    <property type="match status" value="1"/>
</dbReference>
<dbReference type="PANTHER" id="PTHR41247:SF1">
    <property type="entry name" value="HTH-TYPE TRANSCRIPTIONAL REPRESSOR YCNK"/>
    <property type="match status" value="1"/>
</dbReference>
<feature type="chain" id="PRO_5037648000" evidence="2">
    <location>
        <begin position="23"/>
        <end position="152"/>
    </location>
</feature>
<dbReference type="PROSITE" id="PS51257">
    <property type="entry name" value="PROKAR_LIPOPROTEIN"/>
    <property type="match status" value="1"/>
</dbReference>
<name>A0A927CWY1_9BACI</name>
<dbReference type="InterPro" id="IPR012640">
    <property type="entry name" value="Membr_lipoprot_lipid_attach_CS"/>
</dbReference>
<proteinExistence type="predicted"/>
<organism evidence="3 4">
    <name type="scientific">Peribacillus faecalis</name>
    <dbReference type="NCBI Taxonomy" id="2772559"/>
    <lineage>
        <taxon>Bacteria</taxon>
        <taxon>Bacillati</taxon>
        <taxon>Bacillota</taxon>
        <taxon>Bacilli</taxon>
        <taxon>Bacillales</taxon>
        <taxon>Bacillaceae</taxon>
        <taxon>Peribacillus</taxon>
    </lineage>
</organism>
<keyword evidence="4" id="KW-1185">Reference proteome</keyword>
<evidence type="ECO:0000313" key="3">
    <source>
        <dbReference type="EMBL" id="MBD3109096.1"/>
    </source>
</evidence>
<gene>
    <name evidence="3" type="ORF">IEO70_12065</name>
</gene>
<keyword evidence="1 2" id="KW-0732">Signal</keyword>
<dbReference type="Proteomes" id="UP000602076">
    <property type="component" value="Unassembled WGS sequence"/>
</dbReference>